<feature type="region of interest" description="Disordered" evidence="6">
    <location>
        <begin position="716"/>
        <end position="767"/>
    </location>
</feature>
<accession>A0A3D8QYB6</accession>
<dbReference type="EMBL" id="PDLN01000014">
    <property type="protein sequence ID" value="RDW66779.1"/>
    <property type="molecule type" value="Genomic_DNA"/>
</dbReference>
<evidence type="ECO:0000256" key="2">
    <source>
        <dbReference type="ARBA" id="ARBA00022723"/>
    </source>
</evidence>
<name>A0A3D8QYB6_9HELO</name>
<organism evidence="8 9">
    <name type="scientific">Coleophoma crateriformis</name>
    <dbReference type="NCBI Taxonomy" id="565419"/>
    <lineage>
        <taxon>Eukaryota</taxon>
        <taxon>Fungi</taxon>
        <taxon>Dikarya</taxon>
        <taxon>Ascomycota</taxon>
        <taxon>Pezizomycotina</taxon>
        <taxon>Leotiomycetes</taxon>
        <taxon>Helotiales</taxon>
        <taxon>Dermateaceae</taxon>
        <taxon>Coleophoma</taxon>
    </lineage>
</organism>
<proteinExistence type="predicted"/>
<dbReference type="InterPro" id="IPR001138">
    <property type="entry name" value="Zn2Cys6_DnaBD"/>
</dbReference>
<evidence type="ECO:0000256" key="4">
    <source>
        <dbReference type="ARBA" id="ARBA00023163"/>
    </source>
</evidence>
<dbReference type="GO" id="GO:0000981">
    <property type="term" value="F:DNA-binding transcription factor activity, RNA polymerase II-specific"/>
    <property type="evidence" value="ECO:0007669"/>
    <property type="project" value="InterPro"/>
</dbReference>
<comment type="subcellular location">
    <subcellularLocation>
        <location evidence="1">Nucleus</location>
    </subcellularLocation>
</comment>
<dbReference type="InterPro" id="IPR036864">
    <property type="entry name" value="Zn2-C6_fun-type_DNA-bd_sf"/>
</dbReference>
<evidence type="ECO:0000313" key="8">
    <source>
        <dbReference type="EMBL" id="RDW66779.1"/>
    </source>
</evidence>
<dbReference type="Gene3D" id="4.10.240.10">
    <property type="entry name" value="Zn(2)-C6 fungal-type DNA-binding domain"/>
    <property type="match status" value="2"/>
</dbReference>
<dbReference type="GO" id="GO:0005634">
    <property type="term" value="C:nucleus"/>
    <property type="evidence" value="ECO:0007669"/>
    <property type="project" value="UniProtKB-SubCell"/>
</dbReference>
<dbReference type="PROSITE" id="PS00463">
    <property type="entry name" value="ZN2_CY6_FUNGAL_1"/>
    <property type="match status" value="1"/>
</dbReference>
<dbReference type="InterPro" id="IPR007219">
    <property type="entry name" value="XnlR_reg_dom"/>
</dbReference>
<dbReference type="PROSITE" id="PS50048">
    <property type="entry name" value="ZN2_CY6_FUNGAL_2"/>
    <property type="match status" value="2"/>
</dbReference>
<evidence type="ECO:0000313" key="9">
    <source>
        <dbReference type="Proteomes" id="UP000256328"/>
    </source>
</evidence>
<evidence type="ECO:0000259" key="7">
    <source>
        <dbReference type="PROSITE" id="PS50048"/>
    </source>
</evidence>
<sequence>MAICEMANPNAMCCSPYLRPITHLVKTNARKQGLTVCAVLEFAAGAKWLYDRSRHMSIFKELALARSPRARAGAQLEGFLPRRHSAAACLFLSMNTTPVLSGRSPKTCDQCRTRKVRCDGRRNTCSNCDRLGFTCSFQAASLSHSEDARVVGQSQSQPLRCRVRQACVSCQALKARCSGDTPSCQRCQEKKIQCVYKTPKRSASQAALGDSRRPSVNRAATFEVSDGNGQVNFDQLSQQSPRSVQNEAPFPPPRDVMLKALSNYFKHIHPLPAFAFLHKASLFQKYNAGAADQALLLAIFGITSQLIDSPPETREHGSRCIDAAANLVLADLDQPSIAKVQTLVLIIRHRNTLKRYTSAFMLVSILSRMAFALRLNYENPTLRFLDQESRRRLMWAVYMLDTTWAGGLKEFTLCPVDVIHLQLPGSEEDFELDVARVTAPLSAEPDANKELSILAYYIRIMSIRYRILRYTKYAASANVSLSEIPDAIKGLEQELHNFELCLPVSNKFTEKNLRLRTYSPQLPRFVLLHIWYHQCLCDLFRFLVPGFRESLPKATLQQMDPDFIIYCQTKCYEHARSIADIITAFLNLEAEMPVMDTNIAVCVYQCARVVYNAYYIDAERFSLTTDIVTEVAEVCLSLLKKLTRNCAMTESIQRDIEDLMANGFNPPSSESPQAAPDSAQNTNHNPLIPTATGTDQMISKHGLIRSPSFVENTSNLTIHSSSSRPSPHHNLHNASDISEPPDATAATIPTPMNMSSNGDAYPMEPQGAGFRGHQVTPILSNWELDNTFQGPWDTFPQRIDPVNQNHSAWGNYVPIQTDYWTHDFGAGN</sequence>
<evidence type="ECO:0000256" key="6">
    <source>
        <dbReference type="SAM" id="MobiDB-lite"/>
    </source>
</evidence>
<dbReference type="PANTHER" id="PTHR47338">
    <property type="entry name" value="ZN(II)2CYS6 TRANSCRIPTION FACTOR (EUROFUNG)-RELATED"/>
    <property type="match status" value="1"/>
</dbReference>
<reference evidence="8 9" key="1">
    <citation type="journal article" date="2018" name="IMA Fungus">
        <title>IMA Genome-F 9: Draft genome sequence of Annulohypoxylon stygium, Aspergillus mulundensis, Berkeleyomyces basicola (syn. Thielaviopsis basicola), Ceratocystis smalleyi, two Cercospora beticola strains, Coleophoma cylindrospora, Fusarium fracticaudum, Phialophora cf. hyalina, and Morchella septimelata.</title>
        <authorList>
            <person name="Wingfield B.D."/>
            <person name="Bills G.F."/>
            <person name="Dong Y."/>
            <person name="Huang W."/>
            <person name="Nel W.J."/>
            <person name="Swalarsk-Parry B.S."/>
            <person name="Vaghefi N."/>
            <person name="Wilken P.M."/>
            <person name="An Z."/>
            <person name="de Beer Z.W."/>
            <person name="De Vos L."/>
            <person name="Chen L."/>
            <person name="Duong T.A."/>
            <person name="Gao Y."/>
            <person name="Hammerbacher A."/>
            <person name="Kikkert J.R."/>
            <person name="Li Y."/>
            <person name="Li H."/>
            <person name="Li K."/>
            <person name="Li Q."/>
            <person name="Liu X."/>
            <person name="Ma X."/>
            <person name="Naidoo K."/>
            <person name="Pethybridge S.J."/>
            <person name="Sun J."/>
            <person name="Steenkamp E.T."/>
            <person name="van der Nest M.A."/>
            <person name="van Wyk S."/>
            <person name="Wingfield M.J."/>
            <person name="Xiong C."/>
            <person name="Yue Q."/>
            <person name="Zhang X."/>
        </authorList>
    </citation>
    <scope>NUCLEOTIDE SEQUENCE [LARGE SCALE GENOMIC DNA]</scope>
    <source>
        <strain evidence="8 9">BP5796</strain>
    </source>
</reference>
<evidence type="ECO:0000256" key="5">
    <source>
        <dbReference type="ARBA" id="ARBA00023242"/>
    </source>
</evidence>
<keyword evidence="9" id="KW-1185">Reference proteome</keyword>
<dbReference type="SMART" id="SM00066">
    <property type="entry name" value="GAL4"/>
    <property type="match status" value="2"/>
</dbReference>
<dbReference type="PANTHER" id="PTHR47338:SF7">
    <property type="entry name" value="ZN(II)2CYS6 TRANSCRIPTION FACTOR (EUROFUNG)"/>
    <property type="match status" value="1"/>
</dbReference>
<feature type="compositionally biased region" description="Low complexity" evidence="6">
    <location>
        <begin position="740"/>
        <end position="751"/>
    </location>
</feature>
<dbReference type="CDD" id="cd12148">
    <property type="entry name" value="fungal_TF_MHR"/>
    <property type="match status" value="1"/>
</dbReference>
<keyword evidence="5" id="KW-0539">Nucleus</keyword>
<dbReference type="GO" id="GO:0006351">
    <property type="term" value="P:DNA-templated transcription"/>
    <property type="evidence" value="ECO:0007669"/>
    <property type="project" value="InterPro"/>
</dbReference>
<feature type="domain" description="Zn(2)-C6 fungal-type" evidence="7">
    <location>
        <begin position="107"/>
        <end position="137"/>
    </location>
</feature>
<gene>
    <name evidence="8" type="ORF">BP5796_09528</name>
</gene>
<dbReference type="Pfam" id="PF04082">
    <property type="entry name" value="Fungal_trans"/>
    <property type="match status" value="1"/>
</dbReference>
<dbReference type="Proteomes" id="UP000256328">
    <property type="component" value="Unassembled WGS sequence"/>
</dbReference>
<keyword evidence="4" id="KW-0804">Transcription</keyword>
<dbReference type="CDD" id="cd00067">
    <property type="entry name" value="GAL4"/>
    <property type="match status" value="2"/>
</dbReference>
<keyword evidence="2" id="KW-0479">Metal-binding</keyword>
<evidence type="ECO:0000256" key="3">
    <source>
        <dbReference type="ARBA" id="ARBA00023015"/>
    </source>
</evidence>
<comment type="caution">
    <text evidence="8">The sequence shown here is derived from an EMBL/GenBank/DDBJ whole genome shotgun (WGS) entry which is preliminary data.</text>
</comment>
<keyword evidence="3" id="KW-0805">Transcription regulation</keyword>
<dbReference type="SMART" id="SM00906">
    <property type="entry name" value="Fungal_trans"/>
    <property type="match status" value="1"/>
</dbReference>
<evidence type="ECO:0000256" key="1">
    <source>
        <dbReference type="ARBA" id="ARBA00004123"/>
    </source>
</evidence>
<protein>
    <recommendedName>
        <fullName evidence="7">Zn(2)-C6 fungal-type domain-containing protein</fullName>
    </recommendedName>
</protein>
<dbReference type="GO" id="GO:0003677">
    <property type="term" value="F:DNA binding"/>
    <property type="evidence" value="ECO:0007669"/>
    <property type="project" value="InterPro"/>
</dbReference>
<feature type="domain" description="Zn(2)-C6 fungal-type" evidence="7">
    <location>
        <begin position="166"/>
        <end position="196"/>
    </location>
</feature>
<feature type="compositionally biased region" description="Polar residues" evidence="6">
    <location>
        <begin position="665"/>
        <end position="693"/>
    </location>
</feature>
<dbReference type="AlphaFoldDB" id="A0A3D8QYB6"/>
<feature type="region of interest" description="Disordered" evidence="6">
    <location>
        <begin position="660"/>
        <end position="693"/>
    </location>
</feature>
<dbReference type="InterPro" id="IPR050815">
    <property type="entry name" value="TF_fung"/>
</dbReference>
<dbReference type="Pfam" id="PF00172">
    <property type="entry name" value="Zn_clus"/>
    <property type="match status" value="2"/>
</dbReference>
<dbReference type="SUPFAM" id="SSF57701">
    <property type="entry name" value="Zn2/Cys6 DNA-binding domain"/>
    <property type="match status" value="2"/>
</dbReference>
<dbReference type="GO" id="GO:0008270">
    <property type="term" value="F:zinc ion binding"/>
    <property type="evidence" value="ECO:0007669"/>
    <property type="project" value="InterPro"/>
</dbReference>
<dbReference type="OrthoDB" id="4685598at2759"/>